<dbReference type="AlphaFoldDB" id="A0A2W4ZGW2"/>
<proteinExistence type="predicted"/>
<dbReference type="Proteomes" id="UP000249794">
    <property type="component" value="Unassembled WGS sequence"/>
</dbReference>
<evidence type="ECO:0000313" key="2">
    <source>
        <dbReference type="Proteomes" id="UP000249794"/>
    </source>
</evidence>
<accession>A0A2W4ZGW2</accession>
<evidence type="ECO:0000313" key="1">
    <source>
        <dbReference type="EMBL" id="PZO57445.1"/>
    </source>
</evidence>
<sequence length="221" mass="24180">MMIMACSTMLLALGFLWQGGKLARLANNEHPTLVQASAGKSFIALPQAYDYRSPQLLQSTAKDWVMLMFSWGETASNVVPGSIDLTEHESGKIPLSAYKASMLLSDDFRDSFLSLYTANVFTSEAAQGSISSLYVPLQVLPPKEIGTGRWEVEVLGSRYISTPQTPAGKMVPANFKLEMMAAEIPQSPLEEDANASVKAVYQLFESGIRITKVEELPHASR</sequence>
<protein>
    <submittedName>
        <fullName evidence="1">Uncharacterized protein</fullName>
    </submittedName>
</protein>
<dbReference type="EMBL" id="QBMP01000051">
    <property type="protein sequence ID" value="PZO57445.1"/>
    <property type="molecule type" value="Genomic_DNA"/>
</dbReference>
<gene>
    <name evidence="1" type="ORF">DCF15_07060</name>
</gene>
<comment type="caution">
    <text evidence="1">The sequence shown here is derived from an EMBL/GenBank/DDBJ whole genome shotgun (WGS) entry which is preliminary data.</text>
</comment>
<reference evidence="2" key="1">
    <citation type="submission" date="2018-04" db="EMBL/GenBank/DDBJ databases">
        <authorList>
            <person name="Cornet L."/>
        </authorList>
    </citation>
    <scope>NUCLEOTIDE SEQUENCE [LARGE SCALE GENOMIC DNA]</scope>
</reference>
<reference evidence="1 2" key="2">
    <citation type="submission" date="2018-06" db="EMBL/GenBank/DDBJ databases">
        <title>Metagenomic assembly of (sub)arctic Cyanobacteria and their associated microbiome from non-axenic cultures.</title>
        <authorList>
            <person name="Baurain D."/>
        </authorList>
    </citation>
    <scope>NUCLEOTIDE SEQUENCE [LARGE SCALE GENOMIC DNA]</scope>
    <source>
        <strain evidence="1">ULC027bin1</strain>
    </source>
</reference>
<name>A0A2W4ZGW2_9CYAN</name>
<organism evidence="1 2">
    <name type="scientific">Phormidesmis priestleyi</name>
    <dbReference type="NCBI Taxonomy" id="268141"/>
    <lineage>
        <taxon>Bacteria</taxon>
        <taxon>Bacillati</taxon>
        <taxon>Cyanobacteriota</taxon>
        <taxon>Cyanophyceae</taxon>
        <taxon>Leptolyngbyales</taxon>
        <taxon>Leptolyngbyaceae</taxon>
        <taxon>Phormidesmis</taxon>
    </lineage>
</organism>